<sequence>MTSSSRTIAFRALAGAAGVGTVVAAAAAIRHKRATRGLTLSTEVAPNELLRTPNLRPDVTEILTDDGATLYVRAYGPVDGDPIVLSHGWTCSTEYWYPQVNALADEYRVITYDQRGHGRSTVGSLPLGPDVLADDLSEVLKATVRDDKKAVLVGHSMGGMSIMAWAGRHPDEVKKYASAVLLASTACDRLIAETTVIPLPNRFPRVPVPVGRAVLSTPVPLVSSPVMTRALQYVSMSPNASRAEVQFCENIVRDCKPRIRGGWGAALSGLDIHEALDNLDVPTTVLVGSMDRLTPPVHARKLARVLDEAGHLERLIVLPGVGHMSSVESIDEFDKEIVRLRNL</sequence>
<evidence type="ECO:0000259" key="2">
    <source>
        <dbReference type="Pfam" id="PF12697"/>
    </source>
</evidence>
<name>A0A076EUV7_RHOOP</name>
<dbReference type="InterPro" id="IPR029058">
    <property type="entry name" value="AB_hydrolase_fold"/>
</dbReference>
<dbReference type="PANTHER" id="PTHR43798:SF31">
    <property type="entry name" value="AB HYDROLASE SUPERFAMILY PROTEIN YCLE"/>
    <property type="match status" value="1"/>
</dbReference>
<dbReference type="Proteomes" id="UP000028488">
    <property type="component" value="Chromosome"/>
</dbReference>
<dbReference type="eggNOG" id="COG2267">
    <property type="taxonomic scope" value="Bacteria"/>
</dbReference>
<evidence type="ECO:0000313" key="3">
    <source>
        <dbReference type="EMBL" id="AII09078.1"/>
    </source>
</evidence>
<dbReference type="InterPro" id="IPR050266">
    <property type="entry name" value="AB_hydrolase_sf"/>
</dbReference>
<gene>
    <name evidence="3" type="ORF">EP51_32395</name>
</gene>
<dbReference type="EMBL" id="CP008947">
    <property type="protein sequence ID" value="AII09078.1"/>
    <property type="molecule type" value="Genomic_DNA"/>
</dbReference>
<protein>
    <submittedName>
        <fullName evidence="3">Chemotaxis protein CheY</fullName>
    </submittedName>
</protein>
<keyword evidence="1" id="KW-0378">Hydrolase</keyword>
<accession>A0A076EUV7</accession>
<dbReference type="PANTHER" id="PTHR43798">
    <property type="entry name" value="MONOACYLGLYCEROL LIPASE"/>
    <property type="match status" value="1"/>
</dbReference>
<evidence type="ECO:0000256" key="1">
    <source>
        <dbReference type="ARBA" id="ARBA00022801"/>
    </source>
</evidence>
<dbReference type="SUPFAM" id="SSF53474">
    <property type="entry name" value="alpha/beta-Hydrolases"/>
    <property type="match status" value="1"/>
</dbReference>
<reference evidence="3 4" key="1">
    <citation type="submission" date="2014-07" db="EMBL/GenBank/DDBJ databases">
        <title>Genome Sequence of Rhodococcus opacus Strain R7, a Biodegrader of Mono- and Polycyclic Aromatic Hydrocarbons.</title>
        <authorList>
            <person name="Di Gennaro P."/>
            <person name="Zampolli J."/>
            <person name="Presti I."/>
            <person name="Cappelletti M."/>
            <person name="D'Ursi P."/>
            <person name="Orro A."/>
            <person name="Mezzelani A."/>
            <person name="Milanesi L."/>
        </authorList>
    </citation>
    <scope>NUCLEOTIDE SEQUENCE [LARGE SCALE GENOMIC DNA]</scope>
    <source>
        <strain evidence="3 4">R7</strain>
    </source>
</reference>
<proteinExistence type="predicted"/>
<evidence type="ECO:0000313" key="4">
    <source>
        <dbReference type="Proteomes" id="UP000028488"/>
    </source>
</evidence>
<dbReference type="Pfam" id="PF12697">
    <property type="entry name" value="Abhydrolase_6"/>
    <property type="match status" value="1"/>
</dbReference>
<dbReference type="GO" id="GO:0016787">
    <property type="term" value="F:hydrolase activity"/>
    <property type="evidence" value="ECO:0007669"/>
    <property type="project" value="UniProtKB-KW"/>
</dbReference>
<dbReference type="PRINTS" id="PR00111">
    <property type="entry name" value="ABHYDROLASE"/>
</dbReference>
<dbReference type="AlphaFoldDB" id="A0A076EUV7"/>
<organism evidence="3 4">
    <name type="scientific">Rhodococcus opacus</name>
    <name type="common">Nocardia opaca</name>
    <dbReference type="NCBI Taxonomy" id="37919"/>
    <lineage>
        <taxon>Bacteria</taxon>
        <taxon>Bacillati</taxon>
        <taxon>Actinomycetota</taxon>
        <taxon>Actinomycetes</taxon>
        <taxon>Mycobacteriales</taxon>
        <taxon>Nocardiaceae</taxon>
        <taxon>Rhodococcus</taxon>
    </lineage>
</organism>
<dbReference type="InterPro" id="IPR000639">
    <property type="entry name" value="Epox_hydrolase-like"/>
</dbReference>
<feature type="domain" description="AB hydrolase-1" evidence="2">
    <location>
        <begin position="83"/>
        <end position="327"/>
    </location>
</feature>
<dbReference type="PRINTS" id="PR00412">
    <property type="entry name" value="EPOXHYDRLASE"/>
</dbReference>
<dbReference type="InterPro" id="IPR000073">
    <property type="entry name" value="AB_hydrolase_1"/>
</dbReference>
<dbReference type="GO" id="GO:0016020">
    <property type="term" value="C:membrane"/>
    <property type="evidence" value="ECO:0007669"/>
    <property type="project" value="TreeGrafter"/>
</dbReference>
<dbReference type="RefSeq" id="WP_128641544.1">
    <property type="nucleotide sequence ID" value="NZ_CP008947.1"/>
</dbReference>
<dbReference type="Gene3D" id="3.40.50.1820">
    <property type="entry name" value="alpha/beta hydrolase"/>
    <property type="match status" value="1"/>
</dbReference>